<dbReference type="PROSITE" id="PS00028">
    <property type="entry name" value="ZINC_FINGER_C2H2_1"/>
    <property type="match status" value="1"/>
</dbReference>
<keyword evidence="4" id="KW-1185">Reference proteome</keyword>
<protein>
    <submittedName>
        <fullName evidence="3">C2H2-type zinc finger</fullName>
    </submittedName>
</protein>
<dbReference type="EMBL" id="CP007174">
    <property type="protein sequence ID" value="AIF83266.1"/>
    <property type="molecule type" value="Genomic_DNA"/>
</dbReference>
<dbReference type="PROSITE" id="PS50157">
    <property type="entry name" value="ZINC_FINGER_C2H2_2"/>
    <property type="match status" value="1"/>
</dbReference>
<dbReference type="eggNOG" id="arCOG08679">
    <property type="taxonomic scope" value="Archaea"/>
</dbReference>
<dbReference type="AlphaFoldDB" id="A0A075MP15"/>
<name>A0A075MP15_9ARCH</name>
<feature type="domain" description="C2H2-type" evidence="2">
    <location>
        <begin position="16"/>
        <end position="44"/>
    </location>
</feature>
<gene>
    <name evidence="3" type="ORF">NTE_01194</name>
</gene>
<dbReference type="Pfam" id="PF13909">
    <property type="entry name" value="zf-H2C2_5"/>
    <property type="match status" value="1"/>
</dbReference>
<evidence type="ECO:0000313" key="4">
    <source>
        <dbReference type="Proteomes" id="UP000028194"/>
    </source>
</evidence>
<proteinExistence type="predicted"/>
<dbReference type="InterPro" id="IPR036236">
    <property type="entry name" value="Znf_C2H2_sf"/>
</dbReference>
<evidence type="ECO:0000259" key="2">
    <source>
        <dbReference type="PROSITE" id="PS50157"/>
    </source>
</evidence>
<organism evidence="3 4">
    <name type="scientific">Candidatus Nitrososphaera evergladensis SR1</name>
    <dbReference type="NCBI Taxonomy" id="1459636"/>
    <lineage>
        <taxon>Archaea</taxon>
        <taxon>Nitrososphaerota</taxon>
        <taxon>Nitrososphaeria</taxon>
        <taxon>Nitrososphaerales</taxon>
        <taxon>Nitrososphaeraceae</taxon>
        <taxon>Nitrososphaera</taxon>
    </lineage>
</organism>
<reference evidence="3 4" key="1">
    <citation type="journal article" date="2014" name="PLoS ONE">
        <title>Genome Sequence of Candidatus Nitrososphaera evergladensis from Group I.1b Enriched from Everglades Soil Reveals Novel Genomic Features of the Ammonia-Oxidizing Archaea.</title>
        <authorList>
            <person name="Zhalnina K.V."/>
            <person name="Dias R."/>
            <person name="Leonard M.T."/>
            <person name="Dorr de Quadros P."/>
            <person name="Camargo F.A."/>
            <person name="Drew J.C."/>
            <person name="Farmerie W.G."/>
            <person name="Daroub S.H."/>
            <person name="Triplett E.W."/>
        </authorList>
    </citation>
    <scope>NUCLEOTIDE SEQUENCE [LARGE SCALE GENOMIC DNA]</scope>
    <source>
        <strain evidence="3 4">SR1</strain>
    </source>
</reference>
<dbReference type="OrthoDB" id="7373at2157"/>
<dbReference type="Proteomes" id="UP000028194">
    <property type="component" value="Chromosome"/>
</dbReference>
<dbReference type="Gene3D" id="3.30.160.60">
    <property type="entry name" value="Classic Zinc Finger"/>
    <property type="match status" value="1"/>
</dbReference>
<dbReference type="KEGG" id="nev:NTE_01194"/>
<feature type="region of interest" description="Disordered" evidence="1">
    <location>
        <begin position="32"/>
        <end position="56"/>
    </location>
</feature>
<dbReference type="RefSeq" id="WP_193354090.1">
    <property type="nucleotide sequence ID" value="NZ_CP007174.1"/>
</dbReference>
<evidence type="ECO:0000313" key="3">
    <source>
        <dbReference type="EMBL" id="AIF83266.1"/>
    </source>
</evidence>
<sequence>MGLFGRGGKKQADGTFKCQYCDMKFDDKERMKRHMKKAHSEKGGGDMPNTNPFGFG</sequence>
<evidence type="ECO:0000256" key="1">
    <source>
        <dbReference type="SAM" id="MobiDB-lite"/>
    </source>
</evidence>
<dbReference type="STRING" id="1459636.NTE_01194"/>
<dbReference type="SUPFAM" id="SSF57667">
    <property type="entry name" value="beta-beta-alpha zinc fingers"/>
    <property type="match status" value="1"/>
</dbReference>
<dbReference type="GeneID" id="59387786"/>
<dbReference type="InterPro" id="IPR013087">
    <property type="entry name" value="Znf_C2H2_type"/>
</dbReference>
<accession>A0A075MP15</accession>
<dbReference type="HOGENOM" id="CLU_3002959_0_0_2"/>
<dbReference type="SMART" id="SM00355">
    <property type="entry name" value="ZnF_C2H2"/>
    <property type="match status" value="1"/>
</dbReference>